<protein>
    <submittedName>
        <fullName evidence="1">Uncharacterized protein</fullName>
    </submittedName>
</protein>
<evidence type="ECO:0000313" key="1">
    <source>
        <dbReference type="EMBL" id="KAJ3472994.1"/>
    </source>
</evidence>
<accession>A0ACC1QEQ9</accession>
<dbReference type="Proteomes" id="UP001148737">
    <property type="component" value="Unassembled WGS sequence"/>
</dbReference>
<name>A0ACC1QEQ9_9HYPO</name>
<gene>
    <name evidence="1" type="ORF">NLG97_g10585</name>
</gene>
<organism evidence="1 2">
    <name type="scientific">Lecanicillium saksenae</name>
    <dbReference type="NCBI Taxonomy" id="468837"/>
    <lineage>
        <taxon>Eukaryota</taxon>
        <taxon>Fungi</taxon>
        <taxon>Dikarya</taxon>
        <taxon>Ascomycota</taxon>
        <taxon>Pezizomycotina</taxon>
        <taxon>Sordariomycetes</taxon>
        <taxon>Hypocreomycetidae</taxon>
        <taxon>Hypocreales</taxon>
        <taxon>Cordycipitaceae</taxon>
        <taxon>Lecanicillium</taxon>
    </lineage>
</organism>
<keyword evidence="2" id="KW-1185">Reference proteome</keyword>
<evidence type="ECO:0000313" key="2">
    <source>
        <dbReference type="Proteomes" id="UP001148737"/>
    </source>
</evidence>
<dbReference type="EMBL" id="JANAKD010002737">
    <property type="protein sequence ID" value="KAJ3472994.1"/>
    <property type="molecule type" value="Genomic_DNA"/>
</dbReference>
<reference evidence="1" key="1">
    <citation type="submission" date="2022-07" db="EMBL/GenBank/DDBJ databases">
        <title>Genome Sequence of Lecanicillium saksenae.</title>
        <authorList>
            <person name="Buettner E."/>
        </authorList>
    </citation>
    <scope>NUCLEOTIDE SEQUENCE</scope>
    <source>
        <strain evidence="1">VT-O1</strain>
    </source>
</reference>
<proteinExistence type="predicted"/>
<sequence length="749" mass="79104">MGKQVINFICNAVAEQAPPLLNNGLGQYQYKGCYVENNPGRQLQTQLYGSDKNTAAMCIAACAQGGWRYCGTQYHSECWAGNSIPRQQTSEIDCNFDCSGDLNQICGGNGNTGGGSYISLFYDTTQGNDTGPPPGPVVNPGVSGYTSIGCYTEAKNGRALPNGVAIAKKTVKYCLDACKANAPNGVPAPYTYAGLEYGGECWCGNAFTAGSVPAPIGDCNMLCNDNATEYCGAGSRLNVYQLGGTTSSSTTTTVLSTSSTSVGPTNTVTTPTTTTSTSTPTPTGPARKPVVKNVWKAQGCWTEITNGPRALSSSSYADDSMTLESCATFCANFNYFGVEYGRECYCGDVLDPGSAQAPQDDCSFTCPGDGSEYCGAGNRLELYKRTLNTPTGDDKVPVDTTSSSIITTTTSTSTTTSASTTTSTSTPTPTGPARKAVVKNVWNAQGCWTEIINGPRALRGNSYADNSMTLESCATFCANFNYFGVEYGRECYCGDVLDPGSARAAQADCSFTCPGDGSEYCGAGNRLELYKRTLNTPTDDNKVPVDTTSSSVTTTTAASTGVSSSTSPGHQQHSNSHDQRQFACQQCHHVYPRYLDSSTTTSAKPTSTKPVISEGNANFTYYGCWSEPNKGKLLSKQIYNNATDQSIEKCLEKCATANVNPAYNFAGVEYGQECWCGSTLRLDGGSTATTTQGKNVSGTECSFICPGNKTEYCGAGNRLSTYVLKSWLKQQSASSSSSTAAPKPVMLKY</sequence>
<comment type="caution">
    <text evidence="1">The sequence shown here is derived from an EMBL/GenBank/DDBJ whole genome shotgun (WGS) entry which is preliminary data.</text>
</comment>